<evidence type="ECO:0000313" key="3">
    <source>
        <dbReference type="Proteomes" id="UP000516074"/>
    </source>
</evidence>
<evidence type="ECO:0000259" key="1">
    <source>
        <dbReference type="Pfam" id="PF19976"/>
    </source>
</evidence>
<name>A0A7G9V150_9CAUD</name>
<reference evidence="2 3" key="1">
    <citation type="submission" date="2020-06" db="EMBL/GenBank/DDBJ databases">
        <title>Characterization of Pseudomonas phiPsa374-like phages.</title>
        <authorList>
            <person name="Warring S."/>
            <person name="Malone L.M."/>
            <person name="Easingwood R.A."/>
            <person name="Rigano L."/>
            <person name="Frampton R.A."/>
            <person name="Lopez Acedo E."/>
            <person name="Templeton M.D."/>
            <person name="Kleffmann T."/>
            <person name="Bostina M."/>
            <person name="Fineran P.C."/>
        </authorList>
    </citation>
    <scope>NUCLEOTIDE SEQUENCE [LARGE SCALE GENOMIC DNA]</scope>
</reference>
<keyword evidence="3" id="KW-1185">Reference proteome</keyword>
<dbReference type="Proteomes" id="UP000516074">
    <property type="component" value="Segment"/>
</dbReference>
<protein>
    <recommendedName>
        <fullName evidence="1">GTPase-associated adaptor domain-containing protein</fullName>
    </recommendedName>
</protein>
<dbReference type="Pfam" id="PF19976">
    <property type="entry name" value="GAAD"/>
    <property type="match status" value="1"/>
</dbReference>
<organism evidence="2 3">
    <name type="scientific">Pseudomonas phage phiPsa267</name>
    <dbReference type="NCBI Taxonomy" id="1460361"/>
    <lineage>
        <taxon>Viruses</taxon>
        <taxon>Duplodnaviria</taxon>
        <taxon>Heunggongvirae</taxon>
        <taxon>Uroviricota</taxon>
        <taxon>Caudoviricetes</taxon>
        <taxon>Vandenendeviridae</taxon>
        <taxon>Gorskivirinae</taxon>
        <taxon>Otagovirus</taxon>
        <taxon>Otagovirus psa267</taxon>
    </lineage>
</organism>
<evidence type="ECO:0000313" key="2">
    <source>
        <dbReference type="EMBL" id="QNO00006.1"/>
    </source>
</evidence>
<proteinExistence type="predicted"/>
<feature type="domain" description="GTPase-associated adaptor" evidence="1">
    <location>
        <begin position="3"/>
        <end position="59"/>
    </location>
</feature>
<dbReference type="InterPro" id="IPR045533">
    <property type="entry name" value="GAAD"/>
</dbReference>
<gene>
    <name evidence="2" type="ORF">phiPsa267_103</name>
</gene>
<dbReference type="EMBL" id="MT670417">
    <property type="protein sequence ID" value="QNO00006.1"/>
    <property type="molecule type" value="Genomic_DNA"/>
</dbReference>
<accession>A0A7G9V150</accession>
<sequence length="64" mass="7476">MNRELAHAFSQLRVSQRTTVLQDINLNLHQAKEESNNDFMKRCLEKIACAGLIRELETAMLRFQ</sequence>